<accession>B0R8Z8</accession>
<sequence>MCSWLSSLVAASTNFCVDIPDTRIVMPEIEYPDLPETWEWWSGNRGAAYYTRWFGTEHAENGYEGVISSDGLQTHSVQIYPILDIREDGELDVSELPEANKTYNTEAAAVAAVPELIREL</sequence>
<dbReference type="AlphaFoldDB" id="B0R8Z8"/>
<dbReference type="EnsemblBacteria" id="CAP15287">
    <property type="protein sequence ID" value="CAP15287"/>
    <property type="gene ID" value="OE_6154F"/>
</dbReference>
<dbReference type="HOGENOM" id="CLU_2044363_0_0_2"/>
<proteinExistence type="predicted"/>
<dbReference type="EMBL" id="AM774417">
    <property type="protein sequence ID" value="CAP15287.1"/>
    <property type="molecule type" value="Genomic_DNA"/>
</dbReference>
<dbReference type="Proteomes" id="UP000001321">
    <property type="component" value="Plasmid PHS2"/>
</dbReference>
<organism evidence="1 2">
    <name type="scientific">Halobacterium salinarum (strain ATCC 29341 / DSM 671 / R1)</name>
    <dbReference type="NCBI Taxonomy" id="478009"/>
    <lineage>
        <taxon>Archaea</taxon>
        <taxon>Methanobacteriati</taxon>
        <taxon>Methanobacteriota</taxon>
        <taxon>Stenosarchaea group</taxon>
        <taxon>Halobacteria</taxon>
        <taxon>Halobacteriales</taxon>
        <taxon>Halobacteriaceae</taxon>
        <taxon>Halobacterium</taxon>
        <taxon>Halobacterium salinarum NRC-34001</taxon>
    </lineage>
</organism>
<dbReference type="KEGG" id="hsl:OE_6154F"/>
<gene>
    <name evidence="1" type="ordered locus">OE_6154F</name>
</gene>
<name>B0R8Z8_HALS3</name>
<reference evidence="1 2" key="1">
    <citation type="journal article" date="2008" name="Genomics">
        <title>Evolution in the laboratory: the genome of Halobacterium salinarum strain R1 compared to that of strain NRC-1.</title>
        <authorList>
            <person name="Pfeiffer F."/>
            <person name="Schuster S.C."/>
            <person name="Broicher A."/>
            <person name="Falb M."/>
            <person name="Palm P."/>
            <person name="Rodewald K."/>
            <person name="Ruepp A."/>
            <person name="Soppa J."/>
            <person name="Tittor J."/>
            <person name="Oesterhelt D."/>
        </authorList>
    </citation>
    <scope>NUCLEOTIDE SEQUENCE [LARGE SCALE GENOMIC DNA]</scope>
    <source>
        <strain evidence="2">ATCC 29341 / DSM 671 / R1</strain>
        <plasmid evidence="2">Plasmid PHS2</plasmid>
    </source>
</reference>
<evidence type="ECO:0000313" key="2">
    <source>
        <dbReference type="Proteomes" id="UP000001321"/>
    </source>
</evidence>
<protein>
    <submittedName>
        <fullName evidence="1">Uncharacterized protein</fullName>
    </submittedName>
</protein>
<evidence type="ECO:0000313" key="1">
    <source>
        <dbReference type="EMBL" id="CAP15287.1"/>
    </source>
</evidence>
<keyword evidence="1" id="KW-0614">Plasmid</keyword>
<geneLocation type="plasmid" evidence="1 2">
    <name>PHS2</name>
</geneLocation>